<evidence type="ECO:0000313" key="2">
    <source>
        <dbReference type="EMBL" id="AGB03395.1"/>
    </source>
</evidence>
<reference evidence="2 3" key="2">
    <citation type="journal article" date="2014" name="Genome Announc.">
        <title>Complete Genome Sequence of Methanoregula formicica SMSPT, a Mesophilic Hydrogenotrophic Methanogen Isolated from a Methanogenic Upflow Anaerobic Sludge Blanket Reactor.</title>
        <authorList>
            <person name="Yamamoto K."/>
            <person name="Tamaki H."/>
            <person name="Cadillo-Quiroz H."/>
            <person name="Imachi H."/>
            <person name="Kyrpides N."/>
            <person name="Woyke T."/>
            <person name="Goodwin L."/>
            <person name="Zinder S.H."/>
            <person name="Kamagata Y."/>
            <person name="Liu W.T."/>
        </authorList>
    </citation>
    <scope>NUCLEOTIDE SEQUENCE [LARGE SCALE GENOMIC DNA]</scope>
    <source>
        <strain evidence="3">DSM 22288 / NBRC 105244 / SMSP</strain>
    </source>
</reference>
<dbReference type="InParanoid" id="L0HH93"/>
<gene>
    <name evidence="2" type="ordered locus">Metfor_2393</name>
</gene>
<dbReference type="PROSITE" id="PS50142">
    <property type="entry name" value="RNASE_3_2"/>
    <property type="match status" value="1"/>
</dbReference>
<name>L0HH93_METFS</name>
<dbReference type="GO" id="GO:0004525">
    <property type="term" value="F:ribonuclease III activity"/>
    <property type="evidence" value="ECO:0007669"/>
    <property type="project" value="InterPro"/>
</dbReference>
<dbReference type="InterPro" id="IPR036389">
    <property type="entry name" value="RNase_III_sf"/>
</dbReference>
<proteinExistence type="predicted"/>
<dbReference type="SUPFAM" id="SSF69065">
    <property type="entry name" value="RNase III domain-like"/>
    <property type="match status" value="1"/>
</dbReference>
<evidence type="ECO:0000259" key="1">
    <source>
        <dbReference type="PROSITE" id="PS50142"/>
    </source>
</evidence>
<feature type="domain" description="RNase III" evidence="1">
    <location>
        <begin position="19"/>
        <end position="156"/>
    </location>
</feature>
<dbReference type="AlphaFoldDB" id="L0HH93"/>
<dbReference type="GO" id="GO:0006396">
    <property type="term" value="P:RNA processing"/>
    <property type="evidence" value="ECO:0007669"/>
    <property type="project" value="InterPro"/>
</dbReference>
<dbReference type="InterPro" id="IPR000999">
    <property type="entry name" value="RNase_III_dom"/>
</dbReference>
<evidence type="ECO:0000313" key="3">
    <source>
        <dbReference type="Proteomes" id="UP000010824"/>
    </source>
</evidence>
<dbReference type="Proteomes" id="UP000010824">
    <property type="component" value="Chromosome"/>
</dbReference>
<dbReference type="STRING" id="593750.Metfor_2393"/>
<dbReference type="CDD" id="cd00593">
    <property type="entry name" value="RIBOc"/>
    <property type="match status" value="1"/>
</dbReference>
<accession>L0HH93</accession>
<keyword evidence="3" id="KW-1185">Reference proteome</keyword>
<reference evidence="3" key="1">
    <citation type="submission" date="2011-12" db="EMBL/GenBank/DDBJ databases">
        <title>Complete sequence of Methanoregula formicicum SMSP.</title>
        <authorList>
            <person name="Lucas S."/>
            <person name="Han J."/>
            <person name="Lapidus A."/>
            <person name="Cheng J.-F."/>
            <person name="Goodwin L."/>
            <person name="Pitluck S."/>
            <person name="Peters L."/>
            <person name="Ovchinnikova G."/>
            <person name="Teshima H."/>
            <person name="Detter J.C."/>
            <person name="Han C."/>
            <person name="Tapia R."/>
            <person name="Land M."/>
            <person name="Hauser L."/>
            <person name="Kyrpides N."/>
            <person name="Ivanova N."/>
            <person name="Pagani I."/>
            <person name="Imachi H."/>
            <person name="Tamaki H."/>
            <person name="Sekiguchi Y."/>
            <person name="Kamagata Y."/>
            <person name="Cadillo-Quiroz H."/>
            <person name="Zinder S."/>
            <person name="Liu W.-T."/>
            <person name="Woyke T."/>
        </authorList>
    </citation>
    <scope>NUCLEOTIDE SEQUENCE [LARGE SCALE GENOMIC DNA]</scope>
    <source>
        <strain evidence="3">DSM 22288 / NBRC 105244 / SMSP</strain>
    </source>
</reference>
<dbReference type="KEGG" id="mfo:Metfor_2393"/>
<dbReference type="Pfam" id="PF14622">
    <property type="entry name" value="Ribonucleas_3_3"/>
    <property type="match status" value="1"/>
</dbReference>
<dbReference type="EMBL" id="CP003167">
    <property type="protein sequence ID" value="AGB03395.1"/>
    <property type="molecule type" value="Genomic_DNA"/>
</dbReference>
<protein>
    <submittedName>
        <fullName evidence="2">DsRNA-specific ribonuclease</fullName>
    </submittedName>
</protein>
<sequence>MTISRMDDMSDWICYRDRICYPAETFLLRFPVENKERLISAIISNAFLNEKIPFEQLKTIHEEHSLATLGDFVLDYAIIANFPVNETVTPQKINDFREQYGNNTTLHRYARDCLHLQEYILWGSDQRMKKIWNQESTDMLADRFEMLIGALYLEKGLNGVLEFLQTHQFFKKIDAL</sequence>
<dbReference type="SMART" id="SM00535">
    <property type="entry name" value="RIBOc"/>
    <property type="match status" value="1"/>
</dbReference>
<dbReference type="eggNOG" id="arCOG03457">
    <property type="taxonomic scope" value="Archaea"/>
</dbReference>
<dbReference type="Gene3D" id="1.10.1520.10">
    <property type="entry name" value="Ribonuclease III domain"/>
    <property type="match status" value="1"/>
</dbReference>
<dbReference type="HOGENOM" id="CLU_1521870_0_0_2"/>
<organism evidence="2 3">
    <name type="scientific">Methanoregula formicica (strain DSM 22288 / NBRC 105244 / SMSP)</name>
    <dbReference type="NCBI Taxonomy" id="593750"/>
    <lineage>
        <taxon>Archaea</taxon>
        <taxon>Methanobacteriati</taxon>
        <taxon>Methanobacteriota</taxon>
        <taxon>Stenosarchaea group</taxon>
        <taxon>Methanomicrobia</taxon>
        <taxon>Methanomicrobiales</taxon>
        <taxon>Methanoregulaceae</taxon>
        <taxon>Methanoregula</taxon>
    </lineage>
</organism>